<comment type="caution">
    <text evidence="1">The sequence shown here is derived from an EMBL/GenBank/DDBJ whole genome shotgun (WGS) entry which is preliminary data.</text>
</comment>
<dbReference type="InterPro" id="IPR014729">
    <property type="entry name" value="Rossmann-like_a/b/a_fold"/>
</dbReference>
<name>A0A7W9YEH3_9ACTN</name>
<evidence type="ECO:0000313" key="1">
    <source>
        <dbReference type="EMBL" id="MBB6170695.1"/>
    </source>
</evidence>
<dbReference type="RefSeq" id="WP_184073509.1">
    <property type="nucleotide sequence ID" value="NZ_JACHDS010000001.1"/>
</dbReference>
<dbReference type="AlphaFoldDB" id="A0A7W9YEH3"/>
<organism evidence="1 2">
    <name type="scientific">Nocardiopsis mwathae</name>
    <dbReference type="NCBI Taxonomy" id="1472723"/>
    <lineage>
        <taxon>Bacteria</taxon>
        <taxon>Bacillati</taxon>
        <taxon>Actinomycetota</taxon>
        <taxon>Actinomycetes</taxon>
        <taxon>Streptosporangiales</taxon>
        <taxon>Nocardiopsidaceae</taxon>
        <taxon>Nocardiopsis</taxon>
    </lineage>
</organism>
<gene>
    <name evidence="1" type="ORF">HNR23_000755</name>
</gene>
<keyword evidence="2" id="KW-1185">Reference proteome</keyword>
<dbReference type="Proteomes" id="UP000546642">
    <property type="component" value="Unassembled WGS sequence"/>
</dbReference>
<accession>A0A7W9YEH3</accession>
<dbReference type="SUPFAM" id="SSF52402">
    <property type="entry name" value="Adenine nucleotide alpha hydrolases-like"/>
    <property type="match status" value="1"/>
</dbReference>
<protein>
    <recommendedName>
        <fullName evidence="3">Asparagine synthase</fullName>
    </recommendedName>
</protein>
<dbReference type="Gene3D" id="3.40.50.620">
    <property type="entry name" value="HUPs"/>
    <property type="match status" value="1"/>
</dbReference>
<evidence type="ECO:0008006" key="3">
    <source>
        <dbReference type="Google" id="ProtNLM"/>
    </source>
</evidence>
<sequence length="627" mass="68593">MRFYLALAAAAPRERAPIPRHVTAAARILADLALPVPEASLRHRAWTSPDGTAALLCWTNEPEHPDLPEPLTDLAGAARAATPGGTGGVLGHTGYLADPGDLEALRTTTGIGPLLDRTGGAFGVFRALPHGFDAVTSISRTDPVYHGEGGGLHVAANRALLAHLVLRAAENGEGAPLPPAPVYDVPPMQALVRHGFYITDDTPFAGIRALGERAALEVRDGKAQVISRDLPTPEPARPGRRRRARTVDELADALVAAVEPVRRHPEGVSLSLTGGRDSRVIAAALHAAGIGFRATTRGVDDHPDVVLARRICAALGVGDHRVLRPRIPPEQAADPAFVLAEHPRPRTLRLLRMTEGMNSAFEDVIAPHAFVPEARLSGSGGEALRGGWLKDQADLSHPALIDRLRTITLAQSPMMTPEAEADGEALFESFRTAYADDPALALDHLYLRYRTGRWLTGSRTATLCGYRYYHPFLDHRVLGAVHRLSPRWRWSEELVLRLLERLAPPLARMPVADHPWRFDHRRVLNPLHRRARRRRPVLRAASTVGGFDWRRRPGPDYVAPMRERILDTPELFRLVDRAATERILTQDPTPRPGQVWNLYTIALLLSGEWLASRGAAPDEGRIGVPIR</sequence>
<dbReference type="EMBL" id="JACHDS010000001">
    <property type="protein sequence ID" value="MBB6170695.1"/>
    <property type="molecule type" value="Genomic_DNA"/>
</dbReference>
<proteinExistence type="predicted"/>
<reference evidence="1 2" key="1">
    <citation type="submission" date="2020-08" db="EMBL/GenBank/DDBJ databases">
        <title>Sequencing the genomes of 1000 actinobacteria strains.</title>
        <authorList>
            <person name="Klenk H.-P."/>
        </authorList>
    </citation>
    <scope>NUCLEOTIDE SEQUENCE [LARGE SCALE GENOMIC DNA]</scope>
    <source>
        <strain evidence="1 2">DSM 46659</strain>
    </source>
</reference>
<evidence type="ECO:0000313" key="2">
    <source>
        <dbReference type="Proteomes" id="UP000546642"/>
    </source>
</evidence>